<reference evidence="1 2" key="1">
    <citation type="submission" date="2019-08" db="EMBL/GenBank/DDBJ databases">
        <authorList>
            <person name="Seo M.-J."/>
        </authorList>
    </citation>
    <scope>NUCLEOTIDE SEQUENCE [LARGE SCALE GENOMIC DNA]</scope>
    <source>
        <strain evidence="1 2">KIGAM108</strain>
    </source>
</reference>
<dbReference type="EMBL" id="VTHL01000003">
    <property type="protein sequence ID" value="TYZ12683.1"/>
    <property type="molecule type" value="Genomic_DNA"/>
</dbReference>
<proteinExistence type="predicted"/>
<dbReference type="RefSeq" id="WP_149069920.1">
    <property type="nucleotide sequence ID" value="NZ_VTHL01000003.1"/>
</dbReference>
<comment type="caution">
    <text evidence="1">The sequence shown here is derived from an EMBL/GenBank/DDBJ whole genome shotgun (WGS) entry which is preliminary data.</text>
</comment>
<keyword evidence="2" id="KW-1185">Reference proteome</keyword>
<organism evidence="1 2">
    <name type="scientific">Hymenobacter lutimineralis</name>
    <dbReference type="NCBI Taxonomy" id="2606448"/>
    <lineage>
        <taxon>Bacteria</taxon>
        <taxon>Pseudomonadati</taxon>
        <taxon>Bacteroidota</taxon>
        <taxon>Cytophagia</taxon>
        <taxon>Cytophagales</taxon>
        <taxon>Hymenobacteraceae</taxon>
        <taxon>Hymenobacter</taxon>
    </lineage>
</organism>
<dbReference type="Pfam" id="PF13031">
    <property type="entry name" value="DUF3892"/>
    <property type="match status" value="1"/>
</dbReference>
<accession>A0A5D6V9X9</accession>
<sequence>MAKKFRISGVWKDGNGGITHYAIHDVTDAEKRNIDLAKKTAKAEAIKLVETAGNTVTTIVWNYVNPGWYATEDVHVVGTGTDKYLRSDPDKRLTDNLGHLPNYALIF</sequence>
<name>A0A5D6V9X9_9BACT</name>
<gene>
    <name evidence="1" type="ORF">FY528_05170</name>
</gene>
<dbReference type="AlphaFoldDB" id="A0A5D6V9X9"/>
<evidence type="ECO:0000313" key="2">
    <source>
        <dbReference type="Proteomes" id="UP000322791"/>
    </source>
</evidence>
<dbReference type="InterPro" id="IPR024997">
    <property type="entry name" value="DUF3892"/>
</dbReference>
<evidence type="ECO:0000313" key="1">
    <source>
        <dbReference type="EMBL" id="TYZ12683.1"/>
    </source>
</evidence>
<protein>
    <submittedName>
        <fullName evidence="1">DUF3892 domain-containing protein</fullName>
    </submittedName>
</protein>
<dbReference type="Proteomes" id="UP000322791">
    <property type="component" value="Unassembled WGS sequence"/>
</dbReference>